<proteinExistence type="predicted"/>
<reference evidence="1" key="1">
    <citation type="submission" date="2020-11" db="EMBL/GenBank/DDBJ databases">
        <authorList>
            <consortium name="DOE Joint Genome Institute"/>
            <person name="Ahrendt S."/>
            <person name="Riley R."/>
            <person name="Andreopoulos W."/>
            <person name="Labutti K."/>
            <person name="Pangilinan J."/>
            <person name="Ruiz-Duenas F.J."/>
            <person name="Barrasa J.M."/>
            <person name="Sanchez-Garcia M."/>
            <person name="Camarero S."/>
            <person name="Miyauchi S."/>
            <person name="Serrano A."/>
            <person name="Linde D."/>
            <person name="Babiker R."/>
            <person name="Drula E."/>
            <person name="Ayuso-Fernandez I."/>
            <person name="Pacheco R."/>
            <person name="Padilla G."/>
            <person name="Ferreira P."/>
            <person name="Barriuso J."/>
            <person name="Kellner H."/>
            <person name="Castanera R."/>
            <person name="Alfaro M."/>
            <person name="Ramirez L."/>
            <person name="Pisabarro A.G."/>
            <person name="Kuo A."/>
            <person name="Tritt A."/>
            <person name="Lipzen A."/>
            <person name="He G."/>
            <person name="Yan M."/>
            <person name="Ng V."/>
            <person name="Cullen D."/>
            <person name="Martin F."/>
            <person name="Rosso M.-N."/>
            <person name="Henrissat B."/>
            <person name="Hibbett D."/>
            <person name="Martinez A.T."/>
            <person name="Grigoriev I.V."/>
        </authorList>
    </citation>
    <scope>NUCLEOTIDE SEQUENCE</scope>
    <source>
        <strain evidence="1">MF-IS2</strain>
    </source>
</reference>
<gene>
    <name evidence="1" type="ORF">P691DRAFT_810757</name>
</gene>
<evidence type="ECO:0000313" key="1">
    <source>
        <dbReference type="EMBL" id="KAF9442361.1"/>
    </source>
</evidence>
<comment type="caution">
    <text evidence="1">The sequence shown here is derived from an EMBL/GenBank/DDBJ whole genome shotgun (WGS) entry which is preliminary data.</text>
</comment>
<name>A0A9P5X2S9_9AGAR</name>
<organism evidence="1 2">
    <name type="scientific">Macrolepiota fuliginosa MF-IS2</name>
    <dbReference type="NCBI Taxonomy" id="1400762"/>
    <lineage>
        <taxon>Eukaryota</taxon>
        <taxon>Fungi</taxon>
        <taxon>Dikarya</taxon>
        <taxon>Basidiomycota</taxon>
        <taxon>Agaricomycotina</taxon>
        <taxon>Agaricomycetes</taxon>
        <taxon>Agaricomycetidae</taxon>
        <taxon>Agaricales</taxon>
        <taxon>Agaricineae</taxon>
        <taxon>Agaricaceae</taxon>
        <taxon>Macrolepiota</taxon>
    </lineage>
</organism>
<dbReference type="Proteomes" id="UP000807342">
    <property type="component" value="Unassembled WGS sequence"/>
</dbReference>
<evidence type="ECO:0000313" key="2">
    <source>
        <dbReference type="Proteomes" id="UP000807342"/>
    </source>
</evidence>
<dbReference type="EMBL" id="MU151648">
    <property type="protein sequence ID" value="KAF9442361.1"/>
    <property type="molecule type" value="Genomic_DNA"/>
</dbReference>
<feature type="non-terminal residue" evidence="1">
    <location>
        <position position="89"/>
    </location>
</feature>
<keyword evidence="2" id="KW-1185">Reference proteome</keyword>
<dbReference type="AlphaFoldDB" id="A0A9P5X2S9"/>
<sequence>MPLLVNSLPDSLVDRLKRFIRNGPSVAATKGKGKSVQELLYGSDGVTDGEGEDDARAVEWRIDYSQVSLASTRKKHHADSLLHHQVKES</sequence>
<protein>
    <submittedName>
        <fullName evidence="1">Uncharacterized protein</fullName>
    </submittedName>
</protein>
<accession>A0A9P5X2S9</accession>